<evidence type="ECO:0000313" key="1">
    <source>
        <dbReference type="EMBL" id="MDO7787899.1"/>
    </source>
</evidence>
<protein>
    <submittedName>
        <fullName evidence="1">Uncharacterized protein</fullName>
    </submittedName>
</protein>
<gene>
    <name evidence="1" type="ORF">P6N53_11770</name>
</gene>
<dbReference type="Proteomes" id="UP001172911">
    <property type="component" value="Unassembled WGS sequence"/>
</dbReference>
<organism evidence="1 2">
    <name type="scientific">Desulforamulus aquiferis</name>
    <dbReference type="NCBI Taxonomy" id="1397668"/>
    <lineage>
        <taxon>Bacteria</taxon>
        <taxon>Bacillati</taxon>
        <taxon>Bacillota</taxon>
        <taxon>Clostridia</taxon>
        <taxon>Eubacteriales</taxon>
        <taxon>Peptococcaceae</taxon>
        <taxon>Desulforamulus</taxon>
    </lineage>
</organism>
<dbReference type="AlphaFoldDB" id="A0AAW7ZF27"/>
<sequence>MKNSYLTFNNCGTCARDYCNYRVIEETLVIVIDRKTGEEKKRYLINERTARKSLDEYIAPAVEYLASVIKPFR</sequence>
<proteinExistence type="predicted"/>
<keyword evidence="2" id="KW-1185">Reference proteome</keyword>
<dbReference type="EMBL" id="JARPTC010000017">
    <property type="protein sequence ID" value="MDO7787899.1"/>
    <property type="molecule type" value="Genomic_DNA"/>
</dbReference>
<name>A0AAW7ZF27_9FIRM</name>
<dbReference type="RefSeq" id="WP_304543340.1">
    <property type="nucleotide sequence ID" value="NZ_JARPTC010000017.1"/>
</dbReference>
<comment type="caution">
    <text evidence="1">The sequence shown here is derived from an EMBL/GenBank/DDBJ whole genome shotgun (WGS) entry which is preliminary data.</text>
</comment>
<reference evidence="1" key="1">
    <citation type="journal article" date="2023" name="J. Hazard. Mater.">
        <title>Anaerobic biodegradation of pyrene and benzo[a]pyrene by a new sulfate-reducing Desulforamulus aquiferis strain DSA.</title>
        <authorList>
            <person name="Zhang Z."/>
            <person name="Sun J."/>
            <person name="Gong X."/>
            <person name="Wang C."/>
            <person name="Wang H."/>
        </authorList>
    </citation>
    <scope>NUCLEOTIDE SEQUENCE</scope>
    <source>
        <strain evidence="1">DSA</strain>
    </source>
</reference>
<accession>A0AAW7ZF27</accession>
<reference evidence="1" key="2">
    <citation type="submission" date="2023-03" db="EMBL/GenBank/DDBJ databases">
        <authorList>
            <person name="Zhang Z."/>
        </authorList>
    </citation>
    <scope>NUCLEOTIDE SEQUENCE</scope>
    <source>
        <strain evidence="1">DSA</strain>
    </source>
</reference>
<evidence type="ECO:0000313" key="2">
    <source>
        <dbReference type="Proteomes" id="UP001172911"/>
    </source>
</evidence>